<gene>
    <name evidence="6" type="primary">Hsdl1</name>
</gene>
<keyword evidence="4" id="KW-0496">Mitochondrion</keyword>
<dbReference type="InterPro" id="IPR052149">
    <property type="entry name" value="17-beta-HSD3-like"/>
</dbReference>
<evidence type="ECO:0000256" key="4">
    <source>
        <dbReference type="ARBA" id="ARBA00023128"/>
    </source>
</evidence>
<dbReference type="SUPFAM" id="SSF51735">
    <property type="entry name" value="NAD(P)-binding Rossmann-fold domains"/>
    <property type="match status" value="1"/>
</dbReference>
<dbReference type="InterPro" id="IPR020904">
    <property type="entry name" value="Sc_DH/Rdtase_CS"/>
</dbReference>
<evidence type="ECO:0000256" key="1">
    <source>
        <dbReference type="ARBA" id="ARBA00004173"/>
    </source>
</evidence>
<dbReference type="PIRSF" id="PIRSF000126">
    <property type="entry name" value="11-beta-HSD1"/>
    <property type="match status" value="1"/>
</dbReference>
<dbReference type="PANTHER" id="PTHR44889:SF1">
    <property type="entry name" value="INACTIVE HYDROXYSTEROID DEHYDROGENASE-LIKE PROTEIN 1"/>
    <property type="match status" value="1"/>
</dbReference>
<keyword evidence="3" id="KW-0560">Oxidoreductase</keyword>
<sequence length="335" mass="37884">MALVDSVEMLLEQISADVKTIEANITNVLILVGAWYTFRITVRFGAFAVDCLKCCGRAMKRRNFVREYGRWAIVTGCTKGIGKAFVHKLASKGLNIILMSRNIDDLEKEARFIENLYGVHTLVVQQDFSNFNLESFKTTQEHLDQLEIGILINNVGVHHGPTSFHELTQKQTRAMIDVNMASTVSLTHAVIPGMIRRRKGLIVNMSSTAGLLHSPLNALYSATKNFMDHFSNSLSYELAPHGVHVQSLVPMYIATGMVSYSPTIQRFSLFTPSPETYVEHSMQTFGHYKTNCGYFPHTIQRYMIMLPPRWFSVGVLHLLHKYLRKEAIAQLKKAD</sequence>
<organism evidence="6">
    <name type="scientific">Phallusia mammillata</name>
    <dbReference type="NCBI Taxonomy" id="59560"/>
    <lineage>
        <taxon>Eukaryota</taxon>
        <taxon>Metazoa</taxon>
        <taxon>Chordata</taxon>
        <taxon>Tunicata</taxon>
        <taxon>Ascidiacea</taxon>
        <taxon>Phlebobranchia</taxon>
        <taxon>Ascidiidae</taxon>
        <taxon>Phallusia</taxon>
    </lineage>
</organism>
<comment type="subcellular location">
    <subcellularLocation>
        <location evidence="1">Mitochondrion</location>
    </subcellularLocation>
</comment>
<dbReference type="PRINTS" id="PR00081">
    <property type="entry name" value="GDHRDH"/>
</dbReference>
<dbReference type="PROSITE" id="PS00061">
    <property type="entry name" value="ADH_SHORT"/>
    <property type="match status" value="1"/>
</dbReference>
<dbReference type="GO" id="GO:0016491">
    <property type="term" value="F:oxidoreductase activity"/>
    <property type="evidence" value="ECO:0007669"/>
    <property type="project" value="UniProtKB-KW"/>
</dbReference>
<dbReference type="InterPro" id="IPR036291">
    <property type="entry name" value="NAD(P)-bd_dom_sf"/>
</dbReference>
<name>A0A6F9DFB9_9ASCI</name>
<dbReference type="PRINTS" id="PR00080">
    <property type="entry name" value="SDRFAMILY"/>
</dbReference>
<evidence type="ECO:0000256" key="5">
    <source>
        <dbReference type="ARBA" id="ARBA00038261"/>
    </source>
</evidence>
<accession>A0A6F9DFB9</accession>
<dbReference type="CDD" id="cd05356">
    <property type="entry name" value="17beta-HSD1_like_SDR_c"/>
    <property type="match status" value="1"/>
</dbReference>
<keyword evidence="2" id="KW-0521">NADP</keyword>
<dbReference type="Gene3D" id="3.40.50.720">
    <property type="entry name" value="NAD(P)-binding Rossmann-like Domain"/>
    <property type="match status" value="1"/>
</dbReference>
<dbReference type="Pfam" id="PF00106">
    <property type="entry name" value="adh_short"/>
    <property type="match status" value="1"/>
</dbReference>
<evidence type="ECO:0000313" key="6">
    <source>
        <dbReference type="EMBL" id="CAB3254379.1"/>
    </source>
</evidence>
<evidence type="ECO:0000256" key="3">
    <source>
        <dbReference type="ARBA" id="ARBA00023002"/>
    </source>
</evidence>
<dbReference type="PANTHER" id="PTHR44889">
    <property type="entry name" value="INACTIVE HYDROXYSTEROID DEHYDROGENASE-LIKE PROTEIN 1"/>
    <property type="match status" value="1"/>
</dbReference>
<dbReference type="FunFam" id="3.40.50.720:FF:000137">
    <property type="entry name" value="Hydroxysteroid (17-beta) dehydrogenase 3"/>
    <property type="match status" value="1"/>
</dbReference>
<proteinExistence type="evidence at transcript level"/>
<dbReference type="EMBL" id="LR785868">
    <property type="protein sequence ID" value="CAB3254379.1"/>
    <property type="molecule type" value="mRNA"/>
</dbReference>
<reference evidence="6" key="1">
    <citation type="submission" date="2020-04" db="EMBL/GenBank/DDBJ databases">
        <authorList>
            <person name="Neveu A P."/>
        </authorList>
    </citation>
    <scope>NUCLEOTIDE SEQUENCE</scope>
    <source>
        <tissue evidence="6">Whole embryo</tissue>
    </source>
</reference>
<dbReference type="InterPro" id="IPR002347">
    <property type="entry name" value="SDR_fam"/>
</dbReference>
<protein>
    <submittedName>
        <fullName evidence="6">Inactive hydroxysteroid dehydrogenase-like protein 1</fullName>
    </submittedName>
</protein>
<dbReference type="GO" id="GO:0005739">
    <property type="term" value="C:mitochondrion"/>
    <property type="evidence" value="ECO:0007669"/>
    <property type="project" value="UniProtKB-SubCell"/>
</dbReference>
<comment type="similarity">
    <text evidence="5">Belongs to the short-chain dehydrogenases/reductases (SDR) family. 17-beta-HSD 3 subfamily.</text>
</comment>
<evidence type="ECO:0000256" key="2">
    <source>
        <dbReference type="ARBA" id="ARBA00022857"/>
    </source>
</evidence>
<dbReference type="AlphaFoldDB" id="A0A6F9DFB9"/>